<dbReference type="Proteomes" id="UP000242444">
    <property type="component" value="Unassembled WGS sequence"/>
</dbReference>
<comment type="caution">
    <text evidence="2">The sequence shown here is derived from an EMBL/GenBank/DDBJ whole genome shotgun (WGS) entry which is preliminary data.</text>
</comment>
<feature type="domain" description="DUF397" evidence="1">
    <location>
        <begin position="4"/>
        <end position="57"/>
    </location>
</feature>
<dbReference type="OrthoDB" id="3430276at2"/>
<gene>
    <name evidence="2" type="ORF">CFN78_14385</name>
</gene>
<dbReference type="EMBL" id="NKYE01000007">
    <property type="protein sequence ID" value="OZM72858.1"/>
    <property type="molecule type" value="Genomic_DNA"/>
</dbReference>
<protein>
    <submittedName>
        <fullName evidence="2">DUF397 domain-containing protein</fullName>
    </submittedName>
</protein>
<proteinExistence type="predicted"/>
<evidence type="ECO:0000259" key="1">
    <source>
        <dbReference type="Pfam" id="PF04149"/>
    </source>
</evidence>
<dbReference type="Pfam" id="PF04149">
    <property type="entry name" value="DUF397"/>
    <property type="match status" value="1"/>
</dbReference>
<name>A0A263D457_9PSEU</name>
<keyword evidence="3" id="KW-1185">Reference proteome</keyword>
<dbReference type="InterPro" id="IPR007278">
    <property type="entry name" value="DUF397"/>
</dbReference>
<evidence type="ECO:0000313" key="3">
    <source>
        <dbReference type="Proteomes" id="UP000242444"/>
    </source>
</evidence>
<accession>A0A263D457</accession>
<organism evidence="2 3">
    <name type="scientific">Amycolatopsis antarctica</name>
    <dbReference type="NCBI Taxonomy" id="1854586"/>
    <lineage>
        <taxon>Bacteria</taxon>
        <taxon>Bacillati</taxon>
        <taxon>Actinomycetota</taxon>
        <taxon>Actinomycetes</taxon>
        <taxon>Pseudonocardiales</taxon>
        <taxon>Pseudonocardiaceae</taxon>
        <taxon>Amycolatopsis</taxon>
    </lineage>
</organism>
<sequence>MARLTWRKSSYSGSSGNGDCVEVALTGTAAHVRDTKDRGAGSLTTNATAWHAFLTRVAGR</sequence>
<dbReference type="AlphaFoldDB" id="A0A263D457"/>
<reference evidence="2 3" key="1">
    <citation type="submission" date="2017-07" db="EMBL/GenBank/DDBJ databases">
        <title>Amycolatopsis antarcticus sp. nov., isolated from the surface of an Antarcticus brown macroalga.</title>
        <authorList>
            <person name="Wang J."/>
            <person name="Leiva S."/>
            <person name="Huang J."/>
            <person name="Huang Y."/>
        </authorList>
    </citation>
    <scope>NUCLEOTIDE SEQUENCE [LARGE SCALE GENOMIC DNA]</scope>
    <source>
        <strain evidence="2 3">AU-G6</strain>
    </source>
</reference>
<dbReference type="InParanoid" id="A0A263D457"/>
<evidence type="ECO:0000313" key="2">
    <source>
        <dbReference type="EMBL" id="OZM72858.1"/>
    </source>
</evidence>